<comment type="caution">
    <text evidence="1">The sequence shown here is derived from an EMBL/GenBank/DDBJ whole genome shotgun (WGS) entry which is preliminary data.</text>
</comment>
<reference evidence="1" key="1">
    <citation type="submission" date="2018-05" db="EMBL/GenBank/DDBJ databases">
        <title>Draft genome of Mucuna pruriens seed.</title>
        <authorList>
            <person name="Nnadi N.E."/>
            <person name="Vos R."/>
            <person name="Hasami M.H."/>
            <person name="Devisetty U.K."/>
            <person name="Aguiy J.C."/>
        </authorList>
    </citation>
    <scope>NUCLEOTIDE SEQUENCE [LARGE SCALE GENOMIC DNA]</scope>
    <source>
        <strain evidence="1">JCA_2017</strain>
    </source>
</reference>
<accession>A0A371GS94</accession>
<gene>
    <name evidence="1" type="primary">GIP</name>
    <name evidence="1" type="ORF">CR513_24329</name>
</gene>
<feature type="non-terminal residue" evidence="1">
    <location>
        <position position="559"/>
    </location>
</feature>
<dbReference type="AlphaFoldDB" id="A0A371GS94"/>
<dbReference type="Proteomes" id="UP000257109">
    <property type="component" value="Unassembled WGS sequence"/>
</dbReference>
<protein>
    <submittedName>
        <fullName evidence="1">Copia protein</fullName>
    </submittedName>
</protein>
<evidence type="ECO:0000313" key="1">
    <source>
        <dbReference type="EMBL" id="RDX93418.1"/>
    </source>
</evidence>
<proteinExistence type="predicted"/>
<dbReference type="PANTHER" id="PTHR11439:SF442">
    <property type="entry name" value="CYSTEINE-RICH RLK (RECEPTOR-LIKE PROTEIN KINASE) 8"/>
    <property type="match status" value="1"/>
</dbReference>
<name>A0A371GS94_MUCPR</name>
<organism evidence="1 2">
    <name type="scientific">Mucuna pruriens</name>
    <name type="common">Velvet bean</name>
    <name type="synonym">Dolichos pruriens</name>
    <dbReference type="NCBI Taxonomy" id="157652"/>
    <lineage>
        <taxon>Eukaryota</taxon>
        <taxon>Viridiplantae</taxon>
        <taxon>Streptophyta</taxon>
        <taxon>Embryophyta</taxon>
        <taxon>Tracheophyta</taxon>
        <taxon>Spermatophyta</taxon>
        <taxon>Magnoliopsida</taxon>
        <taxon>eudicotyledons</taxon>
        <taxon>Gunneridae</taxon>
        <taxon>Pentapetalae</taxon>
        <taxon>rosids</taxon>
        <taxon>fabids</taxon>
        <taxon>Fabales</taxon>
        <taxon>Fabaceae</taxon>
        <taxon>Papilionoideae</taxon>
        <taxon>50 kb inversion clade</taxon>
        <taxon>NPAAA clade</taxon>
        <taxon>indigoferoid/millettioid clade</taxon>
        <taxon>Phaseoleae</taxon>
        <taxon>Mucuna</taxon>
    </lineage>
</organism>
<evidence type="ECO:0000313" key="2">
    <source>
        <dbReference type="Proteomes" id="UP000257109"/>
    </source>
</evidence>
<keyword evidence="2" id="KW-1185">Reference proteome</keyword>
<dbReference type="PANTHER" id="PTHR11439">
    <property type="entry name" value="GAG-POL-RELATED RETROTRANSPOSON"/>
    <property type="match status" value="1"/>
</dbReference>
<dbReference type="CDD" id="cd09272">
    <property type="entry name" value="RNase_HI_RT_Ty1"/>
    <property type="match status" value="1"/>
</dbReference>
<feature type="non-terminal residue" evidence="1">
    <location>
        <position position="1"/>
    </location>
</feature>
<sequence>KVNSGCLGRTVLGYDKCNERIDFLLGTPNQISRGWNLHPSNKKTNEYRLIGYNDANYAGDRIERKSTSGGCHFIRENLVSLASKKEGNIALSTTEAEYISVAHCCSQLLWIKHQLEDYDIFEKMLNKGILYKTGSKDHRSNIHLFTLFDMATAKYALSYKQQRFGRNNIAPMRLDTLKLTIPYVDIKPTKEELATTSKQSKKPTSKRLAQALKNVKASVKKRKLVLCVLDGKEEMVVEARPSPTIDEEEDDNYDAPLITRLTKRKAIDEESHGTKPINPIILIVFHKVDLNKYQESRASSSTAPHPYNNEPPLKSYLVGTCFYLHEKMLFSLLDEEEAYQLWRQHLWIHSHQNSYSHLTLQEKLDTSTMSNGSFYMMKELKTYHFDNWLSTPLKTMDNEDFKLLDSANIPIYTITIYHPSIPQHPFDLAQQVFLASKTYIDQHFNQLESKLIDMFSKILGHHPPPSSPNPFFSRKHEHAPYSRSMRNQYTSMSMLIRLFLCARACSMFYNLQFSKILFRTWNSKGNLSGNTKGFKRRVFSPSSCATSHFYSIGVVKLDG</sequence>
<dbReference type="EMBL" id="QJKJ01004613">
    <property type="protein sequence ID" value="RDX93418.1"/>
    <property type="molecule type" value="Genomic_DNA"/>
</dbReference>